<feature type="region of interest" description="Disordered" evidence="1">
    <location>
        <begin position="415"/>
        <end position="434"/>
    </location>
</feature>
<evidence type="ECO:0000313" key="2">
    <source>
        <dbReference type="EMBL" id="KAL2827018.1"/>
    </source>
</evidence>
<feature type="compositionally biased region" description="Basic and acidic residues" evidence="1">
    <location>
        <begin position="1121"/>
        <end position="1176"/>
    </location>
</feature>
<comment type="caution">
    <text evidence="2">The sequence shown here is derived from an EMBL/GenBank/DDBJ whole genome shotgun (WGS) entry which is preliminary data.</text>
</comment>
<feature type="region of interest" description="Disordered" evidence="1">
    <location>
        <begin position="1102"/>
        <end position="1192"/>
    </location>
</feature>
<evidence type="ECO:0000313" key="3">
    <source>
        <dbReference type="Proteomes" id="UP001610335"/>
    </source>
</evidence>
<evidence type="ECO:0000256" key="1">
    <source>
        <dbReference type="SAM" id="MobiDB-lite"/>
    </source>
</evidence>
<keyword evidence="3" id="KW-1185">Reference proteome</keyword>
<feature type="compositionally biased region" description="Basic and acidic residues" evidence="1">
    <location>
        <begin position="1183"/>
        <end position="1192"/>
    </location>
</feature>
<protein>
    <submittedName>
        <fullName evidence="2">Uncharacterized protein</fullName>
    </submittedName>
</protein>
<proteinExistence type="predicted"/>
<dbReference type="Proteomes" id="UP001610335">
    <property type="component" value="Unassembled WGS sequence"/>
</dbReference>
<dbReference type="EMBL" id="JBFXLS010000027">
    <property type="protein sequence ID" value="KAL2827018.1"/>
    <property type="molecule type" value="Genomic_DNA"/>
</dbReference>
<organism evidence="2 3">
    <name type="scientific">Aspergillus cavernicola</name>
    <dbReference type="NCBI Taxonomy" id="176166"/>
    <lineage>
        <taxon>Eukaryota</taxon>
        <taxon>Fungi</taxon>
        <taxon>Dikarya</taxon>
        <taxon>Ascomycota</taxon>
        <taxon>Pezizomycotina</taxon>
        <taxon>Eurotiomycetes</taxon>
        <taxon>Eurotiomycetidae</taxon>
        <taxon>Eurotiales</taxon>
        <taxon>Aspergillaceae</taxon>
        <taxon>Aspergillus</taxon>
        <taxon>Aspergillus subgen. Nidulantes</taxon>
    </lineage>
</organism>
<sequence length="1192" mass="134828">MKRCLDSARLLCLHRRSSFRPSFATARTPSPAAARSSWRLQCTRQSSLHVEPRIVDRQVFEEFIRLKPQQCPVSRSKERDPGIWISLLGRYLQPSVRRSSGDAATPSVHGGSSEMTRELFVQSVKLANLLFHARKKADLDLLAHRGFKLNDWPAVYVLFNRLLDAAEKLRDVSLPPQKGSIGDWASGSHLSLDQLTAQGVSSPPLSSQVSTELLVPKLATLDALTERPFAQYYCASIMAEVWQGLGSIVLDAADASPNESKLAMSYVYRILARIHHSGIVSDRVYKYITPSSYQATFRPPGMQLLSPRIMDVLSDAAWLEHEAEVAAKAAATGKESPFFPVNWGIKELGHEIWLEFILWCCVEHGHIKEGSQLVDQMKTRTGDMAWNFQSWKPYLRDEESIRNTRIDREVSWRRPDSVDTMPNPRKRNGPPLPFHGLGKRTISVEVVTALLDNLPNLSYLGMGSKGLPADALLHHISVLKFAIAPKISESKFLPTSKATNWFTTRVIESGTLIPEVDPRTFDSFLRVTPCVVPPWSSDMCPVDEHSLAQLLPSQLYDDTSAFAGLIEYNLRNLSRQRLCGDALETFSMLQTIIDTSKIRRVDEFFSSRMEQPSEGTGSLPSLRPFDSSIPQLSCVTLADLLDLVTISRAFAFGEWLLFSDDIDGPTVSPNAYGNQALAPSILRFAGATKNNALGEAVIQSLTGPISLNTHRAIMNFRISMHQWGFVVPMLRFIRDHRAKSWAHSNITAIAAEIIRLDHALHHQQHNPASTTTTSDIESDLTHAKDILYRILFREFHESPYRKPNDPYFQDRVIAGMVRLFCYISSPSLHKIVGAVSSNRSIPFTRFPYIPPTAFHLIIAAIAETQGSAAARSIYKRVCVTAASPESRHLEKGGIRRFYLSRKRYMTEGDPHFDARYSRELEKKMVLPNPNTVRVIVQAAAREYEAATTSLKKGLGMINPYSSVPETALQTEPPPGSPRKHFPSLEALQEASESLIFCCKRFEVFGMSDHEIALEVGEDIYLNFQADQMKGKRVPFRYSPEDVGTKEESEERGLGDGGKDIRSNEHSHRNKDIKSLEPMKETKEQEPIWKFFKNRDLRRTNLKGKYIESKRPTKKSKAQTLGDKDNDNESKEPTTQGSKERESIWKIYKERSLKRTRDRSKEHEQEPRWKFFKERSLRAKRRAKAEDKQSQEK</sequence>
<feature type="compositionally biased region" description="Basic and acidic residues" evidence="1">
    <location>
        <begin position="1038"/>
        <end position="1080"/>
    </location>
</feature>
<gene>
    <name evidence="2" type="ORF">BDW59DRAFT_144553</name>
</gene>
<accession>A0ABR4IGY0</accession>
<name>A0ABR4IGY0_9EURO</name>
<feature type="region of interest" description="Disordered" evidence="1">
    <location>
        <begin position="1035"/>
        <end position="1080"/>
    </location>
</feature>
<reference evidence="2 3" key="1">
    <citation type="submission" date="2024-07" db="EMBL/GenBank/DDBJ databases">
        <title>Section-level genome sequencing and comparative genomics of Aspergillus sections Usti and Cavernicolus.</title>
        <authorList>
            <consortium name="Lawrence Berkeley National Laboratory"/>
            <person name="Nybo J.L."/>
            <person name="Vesth T.C."/>
            <person name="Theobald S."/>
            <person name="Frisvad J.C."/>
            <person name="Larsen T.O."/>
            <person name="Kjaerboelling I."/>
            <person name="Rothschild-Mancinelli K."/>
            <person name="Lyhne E.K."/>
            <person name="Kogle M.E."/>
            <person name="Barry K."/>
            <person name="Clum A."/>
            <person name="Na H."/>
            <person name="Ledsgaard L."/>
            <person name="Lin J."/>
            <person name="Lipzen A."/>
            <person name="Kuo A."/>
            <person name="Riley R."/>
            <person name="Mondo S."/>
            <person name="LaButti K."/>
            <person name="Haridas S."/>
            <person name="Pangalinan J."/>
            <person name="Salamov A.A."/>
            <person name="Simmons B.A."/>
            <person name="Magnuson J.K."/>
            <person name="Chen J."/>
            <person name="Drula E."/>
            <person name="Henrissat B."/>
            <person name="Wiebenga A."/>
            <person name="Lubbers R.J."/>
            <person name="Gomes A.C."/>
            <person name="Makela M.R."/>
            <person name="Stajich J."/>
            <person name="Grigoriev I.V."/>
            <person name="Mortensen U.H."/>
            <person name="De vries R.P."/>
            <person name="Baker S.E."/>
            <person name="Andersen M.R."/>
        </authorList>
    </citation>
    <scope>NUCLEOTIDE SEQUENCE [LARGE SCALE GENOMIC DNA]</scope>
    <source>
        <strain evidence="2 3">CBS 600.67</strain>
    </source>
</reference>